<gene>
    <name evidence="2" type="ORF">CEJ45_01905</name>
</gene>
<dbReference type="SUPFAM" id="SSF141673">
    <property type="entry name" value="MOSC N-terminal domain-like"/>
    <property type="match status" value="1"/>
</dbReference>
<accession>A0A225SZU6</accession>
<dbReference type="InterPro" id="IPR011037">
    <property type="entry name" value="Pyrv_Knase-like_insert_dom_sf"/>
</dbReference>
<dbReference type="RefSeq" id="WP_088753546.1">
    <property type="nucleotide sequence ID" value="NZ_NJGV01000001.1"/>
</dbReference>
<dbReference type="EMBL" id="NJGV01000001">
    <property type="protein sequence ID" value="OWY36869.1"/>
    <property type="molecule type" value="Genomic_DNA"/>
</dbReference>
<feature type="domain" description="MOSC" evidence="1">
    <location>
        <begin position="131"/>
        <end position="294"/>
    </location>
</feature>
<reference evidence="2 3" key="1">
    <citation type="journal article" date="2010" name="Int. J. Syst. Evol. Microbiol.">
        <title>Reclassification of Herbaspirillum putei as a later heterotypic synonym of Herbaspirillum huttiense, with the description of H. huttiense subsp. huttiense subsp. nov. and H. huttiense subsp. putei subsp. nov., comb. nov., and description of Herbaspirillum aquaticum sp. nov.</title>
        <authorList>
            <person name="Dobritsa A.P."/>
            <person name="Reddy M.C."/>
            <person name="Samadpour M."/>
        </authorList>
    </citation>
    <scope>NUCLEOTIDE SEQUENCE [LARGE SCALE GENOMIC DNA]</scope>
    <source>
        <strain evidence="2 3">IEH 4430</strain>
    </source>
</reference>
<dbReference type="InterPro" id="IPR005303">
    <property type="entry name" value="MOCOS_middle"/>
</dbReference>
<dbReference type="PANTHER" id="PTHR14237">
    <property type="entry name" value="MOLYBDOPTERIN COFACTOR SULFURASE MOSC"/>
    <property type="match status" value="1"/>
</dbReference>
<sequence length="297" mass="32175">MSNTSSTRTTSTSSTTIGAIYLYPIKSCGGLSLPRAEIGPLGLALDRHWMLVNRQGQFLSQRTHPQMACITPAFEGEALVVRAPGMPALELAAAGQDGATLAVQVWDSRLEALDQGEQARAWFSHYLQEDARLVRFNPAVTRTCSTRWTGDHRATTQFSDGYPLLVIGQASLDELNARLAAKGAPILPMDRFRPNLVIAGWEAYEEDFIDTLRLGSGADAVALKLVKPCARCPIPGVDQRTGQRDPQWPDEPLDTLATYRANARVGGGLTFGQNAIVIGGEGGVIETGQPVQWELNF</sequence>
<dbReference type="PANTHER" id="PTHR14237:SF19">
    <property type="entry name" value="MITOCHONDRIAL AMIDOXIME REDUCING COMPONENT 1"/>
    <property type="match status" value="1"/>
</dbReference>
<dbReference type="Proteomes" id="UP000214747">
    <property type="component" value="Unassembled WGS sequence"/>
</dbReference>
<keyword evidence="3" id="KW-1185">Reference proteome</keyword>
<evidence type="ECO:0000259" key="1">
    <source>
        <dbReference type="PROSITE" id="PS51340"/>
    </source>
</evidence>
<organism evidence="2 3">
    <name type="scientific">Herbaspirillum aquaticum</name>
    <dbReference type="NCBI Taxonomy" id="568783"/>
    <lineage>
        <taxon>Bacteria</taxon>
        <taxon>Pseudomonadati</taxon>
        <taxon>Pseudomonadota</taxon>
        <taxon>Betaproteobacteria</taxon>
        <taxon>Burkholderiales</taxon>
        <taxon>Oxalobacteraceae</taxon>
        <taxon>Herbaspirillum</taxon>
    </lineage>
</organism>
<name>A0A225SZU6_9BURK</name>
<evidence type="ECO:0000313" key="2">
    <source>
        <dbReference type="EMBL" id="OWY36869.1"/>
    </source>
</evidence>
<comment type="caution">
    <text evidence="2">The sequence shown here is derived from an EMBL/GenBank/DDBJ whole genome shotgun (WGS) entry which is preliminary data.</text>
</comment>
<protein>
    <submittedName>
        <fullName evidence="2">MOSC domain-containing protein</fullName>
    </submittedName>
</protein>
<dbReference type="InterPro" id="IPR005302">
    <property type="entry name" value="MoCF_Sase_C"/>
</dbReference>
<dbReference type="GO" id="GO:0030170">
    <property type="term" value="F:pyridoxal phosphate binding"/>
    <property type="evidence" value="ECO:0007669"/>
    <property type="project" value="InterPro"/>
</dbReference>
<dbReference type="Pfam" id="PF03476">
    <property type="entry name" value="MOSC_N"/>
    <property type="match status" value="1"/>
</dbReference>
<dbReference type="AlphaFoldDB" id="A0A225SZU6"/>
<dbReference type="GO" id="GO:0030151">
    <property type="term" value="F:molybdenum ion binding"/>
    <property type="evidence" value="ECO:0007669"/>
    <property type="project" value="InterPro"/>
</dbReference>
<dbReference type="Pfam" id="PF03473">
    <property type="entry name" value="MOSC"/>
    <property type="match status" value="1"/>
</dbReference>
<evidence type="ECO:0000313" key="3">
    <source>
        <dbReference type="Proteomes" id="UP000214747"/>
    </source>
</evidence>
<proteinExistence type="predicted"/>
<dbReference type="SUPFAM" id="SSF50800">
    <property type="entry name" value="PK beta-barrel domain-like"/>
    <property type="match status" value="1"/>
</dbReference>
<dbReference type="PROSITE" id="PS51340">
    <property type="entry name" value="MOSC"/>
    <property type="match status" value="1"/>
</dbReference>
<dbReference type="GO" id="GO:0003824">
    <property type="term" value="F:catalytic activity"/>
    <property type="evidence" value="ECO:0007669"/>
    <property type="project" value="InterPro"/>
</dbReference>